<accession>A0A1G1YVF8</accession>
<dbReference type="AlphaFoldDB" id="A0A1G1YVF8"/>
<feature type="transmembrane region" description="Helical" evidence="1">
    <location>
        <begin position="213"/>
        <end position="231"/>
    </location>
</feature>
<sequence length="238" mass="26422">MIGDNLTIGLLVGAALADSVNPCVLGVLIFLLLFLTRTFKSRNKMLICGLFYSVVVYATYLLLGFGILHIAALTGLSRGFYWLAASVAIIAGLLEIKDYFWYGRGFTLQMIPGAGDRLKRYTAKIEQLSNAHFGWTILVILFIGVFVVLVELPCTGAPYFAILALLAQGAYSEAIPLLLLYNFVFIIPLLVVLGLAYIGQAEKLERWRMQHRGLMRLVIGIFLIGLGLYMIETIYPLF</sequence>
<feature type="transmembrane region" description="Helical" evidence="1">
    <location>
        <begin position="6"/>
        <end position="34"/>
    </location>
</feature>
<dbReference type="EMBL" id="MHIP01000003">
    <property type="protein sequence ID" value="OGY55560.1"/>
    <property type="molecule type" value="Genomic_DNA"/>
</dbReference>
<feature type="transmembrane region" description="Helical" evidence="1">
    <location>
        <begin position="46"/>
        <end position="73"/>
    </location>
</feature>
<comment type="caution">
    <text evidence="2">The sequence shown here is derived from an EMBL/GenBank/DDBJ whole genome shotgun (WGS) entry which is preliminary data.</text>
</comment>
<feature type="transmembrane region" description="Helical" evidence="1">
    <location>
        <begin position="79"/>
        <end position="96"/>
    </location>
</feature>
<gene>
    <name evidence="2" type="ORF">A3A24_02605</name>
</gene>
<keyword evidence="1" id="KW-0472">Membrane</keyword>
<protein>
    <recommendedName>
        <fullName evidence="4">Cytochrome C biogenesis protein transmembrane domain-containing protein</fullName>
    </recommendedName>
</protein>
<keyword evidence="1" id="KW-1133">Transmembrane helix</keyword>
<reference evidence="2 3" key="1">
    <citation type="journal article" date="2016" name="Nat. Commun.">
        <title>Thousands of microbial genomes shed light on interconnected biogeochemical processes in an aquifer system.</title>
        <authorList>
            <person name="Anantharaman K."/>
            <person name="Brown C.T."/>
            <person name="Hug L.A."/>
            <person name="Sharon I."/>
            <person name="Castelle C.J."/>
            <person name="Probst A.J."/>
            <person name="Thomas B.C."/>
            <person name="Singh A."/>
            <person name="Wilkins M.J."/>
            <person name="Karaoz U."/>
            <person name="Brodie E.L."/>
            <person name="Williams K.H."/>
            <person name="Hubbard S.S."/>
            <person name="Banfield J.F."/>
        </authorList>
    </citation>
    <scope>NUCLEOTIDE SEQUENCE [LARGE SCALE GENOMIC DNA]</scope>
</reference>
<dbReference type="Proteomes" id="UP000176512">
    <property type="component" value="Unassembled WGS sequence"/>
</dbReference>
<dbReference type="InterPro" id="IPR051790">
    <property type="entry name" value="Cytochrome_c-biogenesis_DsbD"/>
</dbReference>
<evidence type="ECO:0000256" key="1">
    <source>
        <dbReference type="SAM" id="Phobius"/>
    </source>
</evidence>
<feature type="transmembrane region" description="Helical" evidence="1">
    <location>
        <begin position="133"/>
        <end position="166"/>
    </location>
</feature>
<evidence type="ECO:0000313" key="2">
    <source>
        <dbReference type="EMBL" id="OGY55560.1"/>
    </source>
</evidence>
<proteinExistence type="predicted"/>
<dbReference type="PANTHER" id="PTHR31272:SF9">
    <property type="entry name" value="BLL1027 PROTEIN"/>
    <property type="match status" value="1"/>
</dbReference>
<keyword evidence="1" id="KW-0812">Transmembrane</keyword>
<feature type="transmembrane region" description="Helical" evidence="1">
    <location>
        <begin position="178"/>
        <end position="201"/>
    </location>
</feature>
<evidence type="ECO:0000313" key="3">
    <source>
        <dbReference type="Proteomes" id="UP000176512"/>
    </source>
</evidence>
<name>A0A1G1YVF8_9BACT</name>
<evidence type="ECO:0008006" key="4">
    <source>
        <dbReference type="Google" id="ProtNLM"/>
    </source>
</evidence>
<dbReference type="PANTHER" id="PTHR31272">
    <property type="entry name" value="CYTOCHROME C-TYPE BIOGENESIS PROTEIN HI_1454-RELATED"/>
    <property type="match status" value="1"/>
</dbReference>
<organism evidence="2 3">
    <name type="scientific">Candidatus Buchananbacteria bacterium RIFCSPLOWO2_01_FULL_46_12</name>
    <dbReference type="NCBI Taxonomy" id="1797546"/>
    <lineage>
        <taxon>Bacteria</taxon>
        <taxon>Candidatus Buchananiibacteriota</taxon>
    </lineage>
</organism>